<dbReference type="EMBL" id="MCFN01033778">
    <property type="protein sequence ID" value="OXB50780.1"/>
    <property type="molecule type" value="Genomic_DNA"/>
</dbReference>
<organism evidence="1 2">
    <name type="scientific">Callipepla squamata</name>
    <name type="common">Scaled quail</name>
    <dbReference type="NCBI Taxonomy" id="9009"/>
    <lineage>
        <taxon>Eukaryota</taxon>
        <taxon>Metazoa</taxon>
        <taxon>Chordata</taxon>
        <taxon>Craniata</taxon>
        <taxon>Vertebrata</taxon>
        <taxon>Euteleostomi</taxon>
        <taxon>Archelosauria</taxon>
        <taxon>Archosauria</taxon>
        <taxon>Dinosauria</taxon>
        <taxon>Saurischia</taxon>
        <taxon>Theropoda</taxon>
        <taxon>Coelurosauria</taxon>
        <taxon>Aves</taxon>
        <taxon>Neognathae</taxon>
        <taxon>Galloanserae</taxon>
        <taxon>Galliformes</taxon>
        <taxon>Odontophoridae</taxon>
        <taxon>Callipepla</taxon>
    </lineage>
</organism>
<evidence type="ECO:0000313" key="2">
    <source>
        <dbReference type="Proteomes" id="UP000198323"/>
    </source>
</evidence>
<dbReference type="Proteomes" id="UP000198323">
    <property type="component" value="Unassembled WGS sequence"/>
</dbReference>
<protein>
    <submittedName>
        <fullName evidence="1">Uncharacterized protein</fullName>
    </submittedName>
</protein>
<dbReference type="OrthoDB" id="47328at2759"/>
<evidence type="ECO:0000313" key="1">
    <source>
        <dbReference type="EMBL" id="OXB50780.1"/>
    </source>
</evidence>
<comment type="caution">
    <text evidence="1">The sequence shown here is derived from an EMBL/GenBank/DDBJ whole genome shotgun (WGS) entry which is preliminary data.</text>
</comment>
<dbReference type="GO" id="GO:0007264">
    <property type="term" value="P:small GTPase-mediated signal transduction"/>
    <property type="evidence" value="ECO:0007669"/>
    <property type="project" value="InterPro"/>
</dbReference>
<keyword evidence="2" id="KW-1185">Reference proteome</keyword>
<gene>
    <name evidence="1" type="ORF">ASZ78_003033</name>
</gene>
<dbReference type="STRING" id="9009.A0A226M6A9"/>
<reference evidence="1 2" key="1">
    <citation type="submission" date="2016-07" db="EMBL/GenBank/DDBJ databases">
        <title>Disparate Historic Effective Population Sizes Predicted by Modern Levels of Genome Diversity for the Scaled Quail (Callipepla squamata) and the Northern Bobwhite (Colinus virginianus): Inferences from First and Second Generation Draft Genome Assemblies for Sympatric New World Quail.</title>
        <authorList>
            <person name="Oldeschulte D.L."/>
            <person name="Halley Y.A."/>
            <person name="Bhattarai E.K."/>
            <person name="Brashear W.A."/>
            <person name="Hill J."/>
            <person name="Metz R.P."/>
            <person name="Johnson C.D."/>
            <person name="Rollins D."/>
            <person name="Peterson M.J."/>
            <person name="Bickhart D.M."/>
            <person name="Decker J.E."/>
            <person name="Seabury C.M."/>
        </authorList>
    </citation>
    <scope>NUCLEOTIDE SEQUENCE [LARGE SCALE GENOMIC DNA]</scope>
    <source>
        <strain evidence="1 2">Texas</strain>
        <tissue evidence="1">Leg muscle</tissue>
    </source>
</reference>
<proteinExistence type="predicted"/>
<dbReference type="AlphaFoldDB" id="A0A226M6A9"/>
<feature type="non-terminal residue" evidence="1">
    <location>
        <position position="1"/>
    </location>
</feature>
<feature type="non-terminal residue" evidence="1">
    <location>
        <position position="149"/>
    </location>
</feature>
<dbReference type="InterPro" id="IPR026791">
    <property type="entry name" value="DOCK"/>
</dbReference>
<sequence length="149" mass="17026">HDTKTFFLVLDRAPGKQKSSSKVKVELNFLPWIQMPSIEPEVKPFEEKFGKKILVKCNDLSFNLQSCVAENEEGPTTNVEPFFVTLSLFDIKINRKISADFHVDLNHNSVRHMISSAPQQMMNGSGDGSHRIQDTYETMLQYPKQVRAI</sequence>
<dbReference type="PANTHER" id="PTHR23317">
    <property type="entry name" value="DEDICATOR OF CYTOKINESIS DOCK"/>
    <property type="match status" value="1"/>
</dbReference>
<dbReference type="PANTHER" id="PTHR23317:SF77">
    <property type="entry name" value="DEDICATOR OF CYTOKINESIS PROTEIN 9"/>
    <property type="match status" value="1"/>
</dbReference>
<name>A0A226M6A9_CALSU</name>
<accession>A0A226M6A9</accession>
<dbReference type="GO" id="GO:0005085">
    <property type="term" value="F:guanyl-nucleotide exchange factor activity"/>
    <property type="evidence" value="ECO:0007669"/>
    <property type="project" value="InterPro"/>
</dbReference>